<feature type="region of interest" description="Disordered" evidence="1">
    <location>
        <begin position="213"/>
        <end position="235"/>
    </location>
</feature>
<evidence type="ECO:0000256" key="1">
    <source>
        <dbReference type="SAM" id="MobiDB-lite"/>
    </source>
</evidence>
<evidence type="ECO:0000313" key="3">
    <source>
        <dbReference type="Proteomes" id="UP000006352"/>
    </source>
</evidence>
<dbReference type="OrthoDB" id="3253465at2759"/>
<gene>
    <name evidence="2" type="ORF">FIBRA_09053</name>
</gene>
<organism evidence="2 3">
    <name type="scientific">Fibroporia radiculosa</name>
    <dbReference type="NCBI Taxonomy" id="599839"/>
    <lineage>
        <taxon>Eukaryota</taxon>
        <taxon>Fungi</taxon>
        <taxon>Dikarya</taxon>
        <taxon>Basidiomycota</taxon>
        <taxon>Agaricomycotina</taxon>
        <taxon>Agaricomycetes</taxon>
        <taxon>Polyporales</taxon>
        <taxon>Fibroporiaceae</taxon>
        <taxon>Fibroporia</taxon>
    </lineage>
</organism>
<sequence>MSESTGLYLLVHQGLFQALKDEVSQLVEDYKLNRYQKKKFYYGRAETQLLIKATIDEASGRSRIVGMQHVCCMLSGFFFAVRPGSIGVSCQEYTNRKFFAKTGDVEIIKIRPFKFEICITIGNFKGHNDVTAKQHTFTITGVFKSHNALFDAALWWVLYLMERGVLPVKVDSAPALLYDDLLTLSWKTVDELIAYKGATIPIVLKDEPLASRWQGTHGRHSDNSRRNLAWNSWPQ</sequence>
<reference evidence="2 3" key="1">
    <citation type="journal article" date="2012" name="Appl. Environ. Microbiol.">
        <title>Short-read sequencing for genomic analysis of the brown rot fungus Fibroporia radiculosa.</title>
        <authorList>
            <person name="Tang J.D."/>
            <person name="Perkins A.D."/>
            <person name="Sonstegard T.S."/>
            <person name="Schroeder S.G."/>
            <person name="Burgess S.C."/>
            <person name="Diehl S.V."/>
        </authorList>
    </citation>
    <scope>NUCLEOTIDE SEQUENCE [LARGE SCALE GENOMIC DNA]</scope>
    <source>
        <strain evidence="2 3">TFFH 294</strain>
    </source>
</reference>
<dbReference type="AlphaFoldDB" id="J4ICP2"/>
<keyword evidence="3" id="KW-1185">Reference proteome</keyword>
<evidence type="ECO:0000313" key="2">
    <source>
        <dbReference type="EMBL" id="CCM06756.1"/>
    </source>
</evidence>
<dbReference type="GeneID" id="24101656"/>
<dbReference type="EMBL" id="HE797489">
    <property type="protein sequence ID" value="CCM06756.1"/>
    <property type="molecule type" value="Genomic_DNA"/>
</dbReference>
<dbReference type="InParanoid" id="J4ICP2"/>
<dbReference type="HOGENOM" id="CLU_1180246_0_0_1"/>
<proteinExistence type="predicted"/>
<accession>J4ICP2</accession>
<dbReference type="Proteomes" id="UP000006352">
    <property type="component" value="Unassembled WGS sequence"/>
</dbReference>
<name>J4ICP2_9APHY</name>
<dbReference type="RefSeq" id="XP_012176777.1">
    <property type="nucleotide sequence ID" value="XM_012321387.1"/>
</dbReference>
<protein>
    <submittedName>
        <fullName evidence="2">Uncharacterized protein</fullName>
    </submittedName>
</protein>